<dbReference type="STRING" id="693977.Deipr_1876"/>
<evidence type="ECO:0000313" key="2">
    <source>
        <dbReference type="Proteomes" id="UP000007718"/>
    </source>
</evidence>
<evidence type="ECO:0000313" key="1">
    <source>
        <dbReference type="EMBL" id="ADY27008.1"/>
    </source>
</evidence>
<accession>F0RLZ8</accession>
<protein>
    <submittedName>
        <fullName evidence="1">Uncharacterized protein</fullName>
    </submittedName>
</protein>
<reference evidence="2" key="1">
    <citation type="submission" date="2011-02" db="EMBL/GenBank/DDBJ databases">
        <title>The complete sequence of chromosome of Deinococcus proteolyticus DSM 20540.</title>
        <authorList>
            <consortium name="US DOE Joint Genome Institute (JGI-PGF)"/>
            <person name="Lucas S."/>
            <person name="Copeland A."/>
            <person name="Lapidus A."/>
            <person name="Bruce D."/>
            <person name="Goodwin L."/>
            <person name="Pitluck S."/>
            <person name="Kyrpides N."/>
            <person name="Mavromatis K."/>
            <person name="Pagani I."/>
            <person name="Ivanova N."/>
            <person name="Ovchinnikova G."/>
            <person name="Zeytun A."/>
            <person name="Detter J.C."/>
            <person name="Han C."/>
            <person name="Land M."/>
            <person name="Hauser L."/>
            <person name="Markowitz V."/>
            <person name="Cheng J.-F."/>
            <person name="Hugenholtz P."/>
            <person name="Woyke T."/>
            <person name="Wu D."/>
            <person name="Pukall R."/>
            <person name="Steenblock K."/>
            <person name="Brambilla E."/>
            <person name="Klenk H.-P."/>
            <person name="Eisen J.A."/>
        </authorList>
    </citation>
    <scope>NUCLEOTIDE SEQUENCE [LARGE SCALE GENOMIC DNA]</scope>
    <source>
        <strain evidence="2">ATCC 35074 / DSM 20540 / JCM 6276 / NBRC 101906 / NCIMB 13154 / VKM Ac-1939 / CCM 2703 / MRP</strain>
    </source>
</reference>
<dbReference type="Proteomes" id="UP000007718">
    <property type="component" value="Chromosome"/>
</dbReference>
<name>F0RLZ8_DEIPM</name>
<dbReference type="KEGG" id="dpt:Deipr_1876"/>
<proteinExistence type="predicted"/>
<organism evidence="1 2">
    <name type="scientific">Deinococcus proteolyticus (strain ATCC 35074 / DSM 20540 / JCM 6276 / NBRC 101906 / NCIMB 13154 / VKM Ac-1939 / CCM 2703 / MRP)</name>
    <dbReference type="NCBI Taxonomy" id="693977"/>
    <lineage>
        <taxon>Bacteria</taxon>
        <taxon>Thermotogati</taxon>
        <taxon>Deinococcota</taxon>
        <taxon>Deinococci</taxon>
        <taxon>Deinococcales</taxon>
        <taxon>Deinococcaceae</taxon>
        <taxon>Deinococcus</taxon>
    </lineage>
</organism>
<dbReference type="EMBL" id="CP002536">
    <property type="protein sequence ID" value="ADY27008.1"/>
    <property type="molecule type" value="Genomic_DNA"/>
</dbReference>
<dbReference type="HOGENOM" id="CLU_1728386_0_0_0"/>
<reference evidence="1 2" key="2">
    <citation type="journal article" date="2012" name="Stand. Genomic Sci.">
        <title>Complete genome sequence of the orange-red pigmented, radioresistant Deinococcus proteolyticus type strain (MRP(T)).</title>
        <authorList>
            <person name="Copeland A."/>
            <person name="Zeytun A."/>
            <person name="Yassawong M."/>
            <person name="Nolan M."/>
            <person name="Lucas S."/>
            <person name="Hammon N."/>
            <person name="Deshpande S."/>
            <person name="Cheng J.F."/>
            <person name="Han C."/>
            <person name="Tapia R."/>
            <person name="Goodwin L.A."/>
            <person name="Pitluck S."/>
            <person name="Mavromatis K."/>
            <person name="Liolios K."/>
            <person name="Pagani I."/>
            <person name="Ivanova N."/>
            <person name="Mikhailova N."/>
            <person name="Pati A."/>
            <person name="Chen A."/>
            <person name="Palaniappan K."/>
            <person name="Land M."/>
            <person name="Hauser L."/>
            <person name="Jeffries C.D."/>
            <person name="Brambilla E.M."/>
            <person name="Rohde M."/>
            <person name="Sikorski J."/>
            <person name="Pukall R."/>
            <person name="Goker M."/>
            <person name="Detter J.C."/>
            <person name="Woyke T."/>
            <person name="Bristow J."/>
            <person name="Eisen J.A."/>
            <person name="Markowitz V."/>
            <person name="Hugenholtz P."/>
            <person name="Kyrpides N.C."/>
            <person name="Klenk H.P."/>
            <person name="Lapidus A."/>
        </authorList>
    </citation>
    <scope>NUCLEOTIDE SEQUENCE [LARGE SCALE GENOMIC DNA]</scope>
    <source>
        <strain evidence="2">ATCC 35074 / DSM 20540 / JCM 6276 / NBRC 101906 / NCIMB 13154 / VKM Ac-1939 / CCM 2703 / MRP</strain>
    </source>
</reference>
<keyword evidence="2" id="KW-1185">Reference proteome</keyword>
<sequence>MLGTALADTRVPNSKVSYNSDMVFIDEQSSTGGKTYVAFVCESYGVAFRLYSKNPLSTEKEFAKSSAMSIIAYADGEKLGYAQGSVRRDRQTGQLGVWETTGGLSSALYTAFIDADSSISVTALRNGYDPVTYRFPTKGLLTGLKAINYCR</sequence>
<dbReference type="AlphaFoldDB" id="F0RLZ8"/>
<gene>
    <name evidence="1" type="ordered locus">Deipr_1876</name>
</gene>